<dbReference type="EMBL" id="FWXN01000003">
    <property type="protein sequence ID" value="SMC41001.1"/>
    <property type="molecule type" value="Genomic_DNA"/>
</dbReference>
<sequence>MPSVNDRALAAGDPSASVDALVDAAHDRSPKVRTAAAENPSTPPDVLARLVEDDRWQVRFAVAENPSLEACRIALSCTDPDVRGLAAQRDDVSTAQVEQILEDPAHSVRERLAEAATDEGVLRRLANDPHPLVRASVALNDAVPVDVLQTLAQDGRARVRSAAAASRRLPYEALTPMANDRSVEVQWHVLVSNPERLDLAAEIAEHSDAMNADQARSQLQHPGNFTGPLDQVEIVKPVDREDFLY</sequence>
<gene>
    <name evidence="1" type="ORF">SAMN06296429_1033</name>
</gene>
<accession>A0A1W1YYW0</accession>
<evidence type="ECO:0000313" key="1">
    <source>
        <dbReference type="EMBL" id="SMC41001.1"/>
    </source>
</evidence>
<dbReference type="AlphaFoldDB" id="A0A1W1YYW0"/>
<dbReference type="SUPFAM" id="SSF48371">
    <property type="entry name" value="ARM repeat"/>
    <property type="match status" value="1"/>
</dbReference>
<dbReference type="InterPro" id="IPR011989">
    <property type="entry name" value="ARM-like"/>
</dbReference>
<name>A0A1W1YYW0_9MICO</name>
<dbReference type="InterPro" id="IPR004830">
    <property type="entry name" value="LRR_variant"/>
</dbReference>
<dbReference type="Proteomes" id="UP000192634">
    <property type="component" value="Unassembled WGS sequence"/>
</dbReference>
<organism evidence="1 2">
    <name type="scientific">Janibacter indicus</name>
    <dbReference type="NCBI Taxonomy" id="857417"/>
    <lineage>
        <taxon>Bacteria</taxon>
        <taxon>Bacillati</taxon>
        <taxon>Actinomycetota</taxon>
        <taxon>Actinomycetes</taxon>
        <taxon>Micrococcales</taxon>
        <taxon>Intrasporangiaceae</taxon>
        <taxon>Janibacter</taxon>
    </lineage>
</organism>
<reference evidence="1 2" key="1">
    <citation type="submission" date="2017-04" db="EMBL/GenBank/DDBJ databases">
        <authorList>
            <person name="Afonso C.L."/>
            <person name="Miller P.J."/>
            <person name="Scott M.A."/>
            <person name="Spackman E."/>
            <person name="Goraichik I."/>
            <person name="Dimitrov K.M."/>
            <person name="Suarez D.L."/>
            <person name="Swayne D.E."/>
        </authorList>
    </citation>
    <scope>NUCLEOTIDE SEQUENCE [LARGE SCALE GENOMIC DNA]</scope>
    <source>
        <strain evidence="1 2">CGMCC 1.12511</strain>
    </source>
</reference>
<proteinExistence type="predicted"/>
<evidence type="ECO:0000313" key="2">
    <source>
        <dbReference type="Proteomes" id="UP000192634"/>
    </source>
</evidence>
<dbReference type="InterPro" id="IPR016024">
    <property type="entry name" value="ARM-type_fold"/>
</dbReference>
<protein>
    <submittedName>
        <fullName evidence="1">Leucine rich repeat variant</fullName>
    </submittedName>
</protein>
<dbReference type="Pfam" id="PF01816">
    <property type="entry name" value="LRV"/>
    <property type="match status" value="1"/>
</dbReference>
<dbReference type="Gene3D" id="1.25.10.10">
    <property type="entry name" value="Leucine-rich Repeat Variant"/>
    <property type="match status" value="1"/>
</dbReference>